<protein>
    <submittedName>
        <fullName evidence="5">Protein encore</fullName>
    </submittedName>
</protein>
<feature type="region of interest" description="Disordered" evidence="2">
    <location>
        <begin position="1308"/>
        <end position="1328"/>
    </location>
</feature>
<dbReference type="InterPro" id="IPR051937">
    <property type="entry name" value="R3H_domain_containing"/>
</dbReference>
<feature type="compositionally biased region" description="Low complexity" evidence="2">
    <location>
        <begin position="445"/>
        <end position="455"/>
    </location>
</feature>
<dbReference type="CDD" id="cd02642">
    <property type="entry name" value="R3H_encore_like"/>
    <property type="match status" value="1"/>
</dbReference>
<feature type="compositionally biased region" description="Polar residues" evidence="2">
    <location>
        <begin position="599"/>
        <end position="611"/>
    </location>
</feature>
<dbReference type="InterPro" id="IPR036867">
    <property type="entry name" value="R3H_dom_sf"/>
</dbReference>
<feature type="compositionally biased region" description="Basic and acidic residues" evidence="2">
    <location>
        <begin position="1232"/>
        <end position="1275"/>
    </location>
</feature>
<name>A0A194PUN0_PAPXU</name>
<evidence type="ECO:0000256" key="2">
    <source>
        <dbReference type="SAM" id="MobiDB-lite"/>
    </source>
</evidence>
<feature type="region of interest" description="Disordered" evidence="2">
    <location>
        <begin position="1214"/>
        <end position="1284"/>
    </location>
</feature>
<feature type="region of interest" description="Disordered" evidence="2">
    <location>
        <begin position="597"/>
        <end position="631"/>
    </location>
</feature>
<dbReference type="Pfam" id="PF12752">
    <property type="entry name" value="SUZ"/>
    <property type="match status" value="1"/>
</dbReference>
<feature type="region of interest" description="Disordered" evidence="2">
    <location>
        <begin position="659"/>
        <end position="706"/>
    </location>
</feature>
<dbReference type="Pfam" id="PF01424">
    <property type="entry name" value="R3H"/>
    <property type="match status" value="1"/>
</dbReference>
<dbReference type="InterPro" id="IPR024771">
    <property type="entry name" value="SUZ"/>
</dbReference>
<dbReference type="STRING" id="66420.A0A194PUN0"/>
<feature type="compositionally biased region" description="Basic and acidic residues" evidence="2">
    <location>
        <begin position="1319"/>
        <end position="1328"/>
    </location>
</feature>
<dbReference type="SUPFAM" id="SSF82708">
    <property type="entry name" value="R3H domain"/>
    <property type="match status" value="1"/>
</dbReference>
<dbReference type="PANTHER" id="PTHR15672:SF8">
    <property type="entry name" value="PROTEIN ENCORE"/>
    <property type="match status" value="1"/>
</dbReference>
<dbReference type="InterPro" id="IPR001374">
    <property type="entry name" value="R3H_dom"/>
</dbReference>
<feature type="region of interest" description="Disordered" evidence="2">
    <location>
        <begin position="1075"/>
        <end position="1135"/>
    </location>
</feature>
<dbReference type="EMBL" id="KQ459593">
    <property type="protein sequence ID" value="KPI96454.1"/>
    <property type="molecule type" value="Genomic_DNA"/>
</dbReference>
<reference evidence="5 6" key="1">
    <citation type="journal article" date="2015" name="Nat. Commun.">
        <title>Outbred genome sequencing and CRISPR/Cas9 gene editing in butterflies.</title>
        <authorList>
            <person name="Li X."/>
            <person name="Fan D."/>
            <person name="Zhang W."/>
            <person name="Liu G."/>
            <person name="Zhang L."/>
            <person name="Zhao L."/>
            <person name="Fang X."/>
            <person name="Chen L."/>
            <person name="Dong Y."/>
            <person name="Chen Y."/>
            <person name="Ding Y."/>
            <person name="Zhao R."/>
            <person name="Feng M."/>
            <person name="Zhu Y."/>
            <person name="Feng Y."/>
            <person name="Jiang X."/>
            <person name="Zhu D."/>
            <person name="Xiang H."/>
            <person name="Feng X."/>
            <person name="Li S."/>
            <person name="Wang J."/>
            <person name="Zhang G."/>
            <person name="Kronforst M.R."/>
            <person name="Wang W."/>
        </authorList>
    </citation>
    <scope>NUCLEOTIDE SEQUENCE [LARGE SCALE GENOMIC DNA]</scope>
    <source>
        <strain evidence="5">Ya'a_city_454_Px</strain>
        <tissue evidence="5">Whole body</tissue>
    </source>
</reference>
<feature type="compositionally biased region" description="Polar residues" evidence="2">
    <location>
        <begin position="667"/>
        <end position="706"/>
    </location>
</feature>
<keyword evidence="1" id="KW-0597">Phosphoprotein</keyword>
<feature type="compositionally biased region" description="Basic and acidic residues" evidence="2">
    <location>
        <begin position="1104"/>
        <end position="1116"/>
    </location>
</feature>
<feature type="region of interest" description="Disordered" evidence="2">
    <location>
        <begin position="1"/>
        <end position="79"/>
    </location>
</feature>
<feature type="compositionally biased region" description="Basic and acidic residues" evidence="2">
    <location>
        <begin position="1156"/>
        <end position="1169"/>
    </location>
</feature>
<feature type="compositionally biased region" description="Polar residues" evidence="2">
    <location>
        <begin position="27"/>
        <end position="40"/>
    </location>
</feature>
<accession>A0A194PUN0</accession>
<proteinExistence type="predicted"/>
<dbReference type="SMART" id="SM00393">
    <property type="entry name" value="R3H"/>
    <property type="match status" value="1"/>
</dbReference>
<evidence type="ECO:0000259" key="4">
    <source>
        <dbReference type="PROSITE" id="PS51673"/>
    </source>
</evidence>
<feature type="compositionally biased region" description="Polar residues" evidence="2">
    <location>
        <begin position="1085"/>
        <end position="1102"/>
    </location>
</feature>
<feature type="compositionally biased region" description="Low complexity" evidence="2">
    <location>
        <begin position="56"/>
        <end position="72"/>
    </location>
</feature>
<dbReference type="PANTHER" id="PTHR15672">
    <property type="entry name" value="CAMP-REGULATED PHOSPHOPROTEIN 21 RELATED R3H DOMAIN CONTAINING PROTEIN"/>
    <property type="match status" value="1"/>
</dbReference>
<gene>
    <name evidence="5" type="ORF">RR46_12484</name>
</gene>
<evidence type="ECO:0000313" key="5">
    <source>
        <dbReference type="EMBL" id="KPI96454.1"/>
    </source>
</evidence>
<feature type="region of interest" description="Disordered" evidence="2">
    <location>
        <begin position="1150"/>
        <end position="1175"/>
    </location>
</feature>
<dbReference type="Proteomes" id="UP000053268">
    <property type="component" value="Unassembled WGS sequence"/>
</dbReference>
<dbReference type="Gene3D" id="3.30.1370.50">
    <property type="entry name" value="R3H-like domain"/>
    <property type="match status" value="1"/>
</dbReference>
<feature type="region of interest" description="Disordered" evidence="2">
    <location>
        <begin position="404"/>
        <end position="487"/>
    </location>
</feature>
<keyword evidence="6" id="KW-1185">Reference proteome</keyword>
<dbReference type="GO" id="GO:0003676">
    <property type="term" value="F:nucleic acid binding"/>
    <property type="evidence" value="ECO:0007669"/>
    <property type="project" value="UniProtKB-UniRule"/>
</dbReference>
<organism evidence="5 6">
    <name type="scientific">Papilio xuthus</name>
    <name type="common">Asian swallowtail butterfly</name>
    <dbReference type="NCBI Taxonomy" id="66420"/>
    <lineage>
        <taxon>Eukaryota</taxon>
        <taxon>Metazoa</taxon>
        <taxon>Ecdysozoa</taxon>
        <taxon>Arthropoda</taxon>
        <taxon>Hexapoda</taxon>
        <taxon>Insecta</taxon>
        <taxon>Pterygota</taxon>
        <taxon>Neoptera</taxon>
        <taxon>Endopterygota</taxon>
        <taxon>Lepidoptera</taxon>
        <taxon>Glossata</taxon>
        <taxon>Ditrysia</taxon>
        <taxon>Papilionoidea</taxon>
        <taxon>Papilionidae</taxon>
        <taxon>Papilioninae</taxon>
        <taxon>Papilio</taxon>
    </lineage>
</organism>
<evidence type="ECO:0000256" key="1">
    <source>
        <dbReference type="ARBA" id="ARBA00022553"/>
    </source>
</evidence>
<feature type="compositionally biased region" description="Polar residues" evidence="2">
    <location>
        <begin position="1120"/>
        <end position="1135"/>
    </location>
</feature>
<dbReference type="PROSITE" id="PS51061">
    <property type="entry name" value="R3H"/>
    <property type="match status" value="1"/>
</dbReference>
<evidence type="ECO:0000259" key="3">
    <source>
        <dbReference type="PROSITE" id="PS51061"/>
    </source>
</evidence>
<sequence length="1328" mass="150346">MENSEVENICIEDGPLSRSRSFKTKQLVRSQAIRESQSPPHTSPAHAANARSGRRAPCASGDASDASSPASDLGRDDDRKKHVEIQISGGGWECEQLEQRQRAQLWPGRAPDLLSYNPRVACVCGACGACPHCKGRRRKPVCPKQDSGIVCSDECPDCSDSEQTGSPKEVPKKSVSLEADDTYYCRCPERKERPRTILLNRTDSDDKLEPTGPELVDFIKETLNKNSRDRLTLLKIEKELHNLVNDTGRCIVRFPVMTSYGRMLVHRCAALFQLSHHIDQNNKTCVMVSKTGTSGGRIPCTSFKEWCTTVFPASPQHRRDDTLAKSILKRSSAAGEEAGGAAGGAARSKSLEQREREYERVRRRIFSSDNCTQDETQWPWLATGPVKLLTSEGRNKLIKVQSLESRGGELPRAARGPVSKSHSFGGYAAEPPNTRLLSKQGDLASSSWRLSPSSSGYKTLSLRSTDSVTPSPTGGASPEPGSMGAMGALGMECTEGGTLVWAVTDLSAVPPGALVIHPQTGRPLTNPDGSLYHFDPANPPVLHDANVFLPNDQFKVDPNNEKRRGRLEKQHSFMDNECECQSGEDCRTKCCCECRRQAGQDSSGNNTNEASTQEEKPNSIPPSPSKSRQEETIDDDNAQIDNNQYEQNDIINTQPTTTYEHQKEFEQSTIQHENQKEFQQSTNQCEPKEIQQPTNPYDQREFQQSTNQYEQKEYQAPANQYNQREFQQPTNPYEQKEYLPPTNHYEQKEYQQPTTQYEQKEFRPRSYEAQKIYDPNENSRMFDNQRPYDIPQKPYEQYGSPSHRTPSLEQQKAFENAQRNEAIAQRMANKMSQDGQDMVQYFHHQNYMQGYRNDEVTSPAQVQAQALGTTYLQQDMSNVHMMQHKLTPLPVPLPLPLPEHNIRPMSMSNVVYPSPMPQGYPYVNQCRMEAPLQQMYPQLMPSLEEPKHSNDNTFRIDPSYPYAADFSAACGACASAGACDPAIQHQPRGYNVPYGQVEMQQYPVGNVLVPQQMPHYPISYGEAVPWGVQPTQPKLLVQEVYPLVYPNVYPQYNVVYPPVLQQPYPICQPMYPVIDKPSEPPRRNSAASNRLSKQTSIAGSARNTPDDKPKDFDDKNQPNIQNQQNREPVRNLSRQNSNEIAVKIQQIKEQMSQLNTRDDRSFRKDEWKRRNSGSGILGNYPVANFNGRVMGRDDNQLSTAARAIVNSIRSMQARNNYHQDGRRTFDYSPQYRTERQEGAQRGRRHDRDDKDKPAFKKAESFDAKPEGERRFDGIPRNRNFNPLPFQYRPPYLFRQMSPGAWCRRSPGPVHPVLGHPRRPHPDTRNGRR</sequence>
<dbReference type="PROSITE" id="PS51673">
    <property type="entry name" value="SUZ"/>
    <property type="match status" value="1"/>
</dbReference>
<feature type="domain" description="SUZ" evidence="4">
    <location>
        <begin position="297"/>
        <end position="370"/>
    </location>
</feature>
<feature type="compositionally biased region" description="Polar residues" evidence="2">
    <location>
        <begin position="456"/>
        <end position="474"/>
    </location>
</feature>
<feature type="domain" description="R3H" evidence="3">
    <location>
        <begin position="230"/>
        <end position="293"/>
    </location>
</feature>
<feature type="region of interest" description="Disordered" evidence="2">
    <location>
        <begin position="334"/>
        <end position="354"/>
    </location>
</feature>
<evidence type="ECO:0000313" key="6">
    <source>
        <dbReference type="Proteomes" id="UP000053268"/>
    </source>
</evidence>